<protein>
    <submittedName>
        <fullName evidence="3">YceI family protein</fullName>
    </submittedName>
</protein>
<name>A0ABY5NME2_9MICO</name>
<reference evidence="3" key="1">
    <citation type="submission" date="2022-01" db="EMBL/GenBank/DDBJ databases">
        <title>Microbacterium eymi and Microbacterium rhizovicinus sp. nov., isolated from the rhizospheric soil of Elymus tsukushiensis, a plant native to the Dokdo Islands, Republic of Korea.</title>
        <authorList>
            <person name="Hwang Y.J."/>
        </authorList>
    </citation>
    <scope>NUCLEOTIDE SEQUENCE</scope>
    <source>
        <strain evidence="3">KUDC0405</strain>
    </source>
</reference>
<feature type="domain" description="Lipid/polyisoprenoid-binding YceI-like" evidence="2">
    <location>
        <begin position="62"/>
        <end position="228"/>
    </location>
</feature>
<proteinExistence type="inferred from homology"/>
<comment type="similarity">
    <text evidence="1">Belongs to the UPF0312 family.</text>
</comment>
<dbReference type="PANTHER" id="PTHR34406">
    <property type="entry name" value="PROTEIN YCEI"/>
    <property type="match status" value="1"/>
</dbReference>
<dbReference type="InterPro" id="IPR036761">
    <property type="entry name" value="TTHA0802/YceI-like_sf"/>
</dbReference>
<dbReference type="SUPFAM" id="SSF101874">
    <property type="entry name" value="YceI-like"/>
    <property type="match status" value="1"/>
</dbReference>
<keyword evidence="4" id="KW-1185">Reference proteome</keyword>
<accession>A0ABY5NME2</accession>
<evidence type="ECO:0000256" key="1">
    <source>
        <dbReference type="ARBA" id="ARBA00008812"/>
    </source>
</evidence>
<dbReference type="RefSeq" id="WP_259613022.1">
    <property type="nucleotide sequence ID" value="NZ_CP091139.2"/>
</dbReference>
<evidence type="ECO:0000259" key="2">
    <source>
        <dbReference type="SMART" id="SM00867"/>
    </source>
</evidence>
<evidence type="ECO:0000313" key="4">
    <source>
        <dbReference type="Proteomes" id="UP001054811"/>
    </source>
</evidence>
<organism evidence="3 4">
    <name type="scientific">Microbacterium elymi</name>
    <dbReference type="NCBI Taxonomy" id="2909587"/>
    <lineage>
        <taxon>Bacteria</taxon>
        <taxon>Bacillati</taxon>
        <taxon>Actinomycetota</taxon>
        <taxon>Actinomycetes</taxon>
        <taxon>Micrococcales</taxon>
        <taxon>Microbacteriaceae</taxon>
        <taxon>Microbacterium</taxon>
    </lineage>
</organism>
<evidence type="ECO:0000313" key="3">
    <source>
        <dbReference type="EMBL" id="UUT36364.1"/>
    </source>
</evidence>
<dbReference type="Gene3D" id="2.40.128.110">
    <property type="entry name" value="Lipid/polyisoprenoid-binding, YceI-like"/>
    <property type="match status" value="1"/>
</dbReference>
<dbReference type="InterPro" id="IPR007372">
    <property type="entry name" value="Lipid/polyisoprenoid-bd_YceI"/>
</dbReference>
<sequence>MRKRAIVLLVTAGVVVVAGAAVAIVGPAFYRDVIVGAPDPTPTVTAGAAGGVAVAAADVQGDWRVGEGSYAGYRVDEVLNGTDVTVDGRTDQVTGTVTVAGESVTAASFTVDVASITTDQGSRDSYFRSTAMQASRHPTATFELTAPVVAASAPHLGAAQTVTATGELTLVGTTRTVTVTMDAVFDGARAQLAGSIPIRFADYGVQALDLGFVKVEDSGFVEFSLTLTR</sequence>
<dbReference type="Pfam" id="PF04264">
    <property type="entry name" value="YceI"/>
    <property type="match status" value="1"/>
</dbReference>
<dbReference type="EMBL" id="CP091139">
    <property type="protein sequence ID" value="UUT36364.1"/>
    <property type="molecule type" value="Genomic_DNA"/>
</dbReference>
<dbReference type="SMART" id="SM00867">
    <property type="entry name" value="YceI"/>
    <property type="match status" value="1"/>
</dbReference>
<dbReference type="PANTHER" id="PTHR34406:SF1">
    <property type="entry name" value="PROTEIN YCEI"/>
    <property type="match status" value="1"/>
</dbReference>
<dbReference type="Proteomes" id="UP001054811">
    <property type="component" value="Chromosome"/>
</dbReference>
<gene>
    <name evidence="3" type="ORF">L2X98_25875</name>
</gene>